<proteinExistence type="predicted"/>
<accession>A0A7J8L9X1</accession>
<dbReference type="AlphaFoldDB" id="A0A7J8L9X1"/>
<dbReference type="Pfam" id="PF13456">
    <property type="entry name" value="RVT_3"/>
    <property type="match status" value="1"/>
</dbReference>
<gene>
    <name evidence="3" type="ORF">Golob_020293</name>
</gene>
<evidence type="ECO:0000259" key="2">
    <source>
        <dbReference type="Pfam" id="PF13456"/>
    </source>
</evidence>
<dbReference type="InterPro" id="IPR002156">
    <property type="entry name" value="RNaseH_domain"/>
</dbReference>
<evidence type="ECO:0000313" key="3">
    <source>
        <dbReference type="EMBL" id="MBA0549248.1"/>
    </source>
</evidence>
<dbReference type="Proteomes" id="UP000593572">
    <property type="component" value="Unassembled WGS sequence"/>
</dbReference>
<feature type="transmembrane region" description="Helical" evidence="1">
    <location>
        <begin position="31"/>
        <end position="51"/>
    </location>
</feature>
<feature type="domain" description="RNase H type-1" evidence="2">
    <location>
        <begin position="1"/>
        <end position="76"/>
    </location>
</feature>
<comment type="caution">
    <text evidence="3">The sequence shown here is derived from an EMBL/GenBank/DDBJ whole genome shotgun (WGS) entry which is preliminary data.</text>
</comment>
<reference evidence="3 4" key="1">
    <citation type="journal article" date="2019" name="Genome Biol. Evol.">
        <title>Insights into the evolution of the New World diploid cottons (Gossypium, subgenus Houzingenia) based on genome sequencing.</title>
        <authorList>
            <person name="Grover C.E."/>
            <person name="Arick M.A. 2nd"/>
            <person name="Thrash A."/>
            <person name="Conover J.L."/>
            <person name="Sanders W.S."/>
            <person name="Peterson D.G."/>
            <person name="Frelichowski J.E."/>
            <person name="Scheffler J.A."/>
            <person name="Scheffler B.E."/>
            <person name="Wendel J.F."/>
        </authorList>
    </citation>
    <scope>NUCLEOTIDE SEQUENCE [LARGE SCALE GENOMIC DNA]</scope>
    <source>
        <strain evidence="3">157</strain>
        <tissue evidence="3">Leaf</tissue>
    </source>
</reference>
<sequence length="106" mass="12215">GAVKVDLEDVAAGGVIRDDQGRWILGFNKRLGQYFVFNVGLWGIIDSLLLLKNRHCDKLLIRMNSREELEYIPKEENLEANSITKIEFVRNEGLQLFIENPLDITR</sequence>
<organism evidence="3 4">
    <name type="scientific">Gossypium lobatum</name>
    <dbReference type="NCBI Taxonomy" id="34289"/>
    <lineage>
        <taxon>Eukaryota</taxon>
        <taxon>Viridiplantae</taxon>
        <taxon>Streptophyta</taxon>
        <taxon>Embryophyta</taxon>
        <taxon>Tracheophyta</taxon>
        <taxon>Spermatophyta</taxon>
        <taxon>Magnoliopsida</taxon>
        <taxon>eudicotyledons</taxon>
        <taxon>Gunneridae</taxon>
        <taxon>Pentapetalae</taxon>
        <taxon>rosids</taxon>
        <taxon>malvids</taxon>
        <taxon>Malvales</taxon>
        <taxon>Malvaceae</taxon>
        <taxon>Malvoideae</taxon>
        <taxon>Gossypium</taxon>
    </lineage>
</organism>
<evidence type="ECO:0000313" key="4">
    <source>
        <dbReference type="Proteomes" id="UP000593572"/>
    </source>
</evidence>
<keyword evidence="1" id="KW-0472">Membrane</keyword>
<keyword evidence="1" id="KW-1133">Transmembrane helix</keyword>
<dbReference type="EMBL" id="JABEZX010000001">
    <property type="protein sequence ID" value="MBA0549248.1"/>
    <property type="molecule type" value="Genomic_DNA"/>
</dbReference>
<feature type="non-terminal residue" evidence="3">
    <location>
        <position position="106"/>
    </location>
</feature>
<name>A0A7J8L9X1_9ROSI</name>
<keyword evidence="4" id="KW-1185">Reference proteome</keyword>
<evidence type="ECO:0000256" key="1">
    <source>
        <dbReference type="SAM" id="Phobius"/>
    </source>
</evidence>
<keyword evidence="1" id="KW-0812">Transmembrane</keyword>
<dbReference type="GO" id="GO:0004523">
    <property type="term" value="F:RNA-DNA hybrid ribonuclease activity"/>
    <property type="evidence" value="ECO:0007669"/>
    <property type="project" value="InterPro"/>
</dbReference>
<dbReference type="GO" id="GO:0003676">
    <property type="term" value="F:nucleic acid binding"/>
    <property type="evidence" value="ECO:0007669"/>
    <property type="project" value="InterPro"/>
</dbReference>
<protein>
    <recommendedName>
        <fullName evidence="2">RNase H type-1 domain-containing protein</fullName>
    </recommendedName>
</protein>